<evidence type="ECO:0000259" key="1">
    <source>
        <dbReference type="Pfam" id="PF00656"/>
    </source>
</evidence>
<dbReference type="EMBL" id="VCAO01000002">
    <property type="protein sequence ID" value="TMM48866.1"/>
    <property type="molecule type" value="Genomic_DNA"/>
</dbReference>
<dbReference type="GO" id="GO:0006508">
    <property type="term" value="P:proteolysis"/>
    <property type="evidence" value="ECO:0007669"/>
    <property type="project" value="InterPro"/>
</dbReference>
<dbReference type="Proteomes" id="UP000309668">
    <property type="component" value="Unassembled WGS sequence"/>
</dbReference>
<evidence type="ECO:0000313" key="2">
    <source>
        <dbReference type="EMBL" id="TMM48866.1"/>
    </source>
</evidence>
<evidence type="ECO:0000313" key="3">
    <source>
        <dbReference type="Proteomes" id="UP000309668"/>
    </source>
</evidence>
<keyword evidence="3" id="KW-1185">Reference proteome</keyword>
<dbReference type="GO" id="GO:0004197">
    <property type="term" value="F:cysteine-type endopeptidase activity"/>
    <property type="evidence" value="ECO:0007669"/>
    <property type="project" value="InterPro"/>
</dbReference>
<sequence>MVIYAAAPGQTAADGAGGNSPFAKSLASRLPQADLPLQLLGGSVRDDVLGATGGDQRPFVSASVTGTPIYLVPRSLREGVPGAPLRYMVDNIVITCIKRTEKFGEDEIYLRVNNGERLPEGEGSKFDIGNGESWVVDQPFSSVAPISLTVMEDDPIGDHDVIGIIETGTVKGSFTKTLLYDAGEYTVSYNVRIGT</sequence>
<gene>
    <name evidence="2" type="ORF">FEV51_05620</name>
</gene>
<protein>
    <recommendedName>
        <fullName evidence="1">Peptidase C14 caspase domain-containing protein</fullName>
    </recommendedName>
</protein>
<dbReference type="AlphaFoldDB" id="A0A5S3PYI2"/>
<comment type="caution">
    <text evidence="2">The sequence shown here is derived from an EMBL/GenBank/DDBJ whole genome shotgun (WGS) entry which is preliminary data.</text>
</comment>
<dbReference type="InterPro" id="IPR011600">
    <property type="entry name" value="Pept_C14_caspase"/>
</dbReference>
<accession>A0A5S3PYI2</accession>
<dbReference type="Pfam" id="PF00656">
    <property type="entry name" value="Peptidase_C14"/>
    <property type="match status" value="1"/>
</dbReference>
<dbReference type="SUPFAM" id="SSF52129">
    <property type="entry name" value="Caspase-like"/>
    <property type="match status" value="1"/>
</dbReference>
<dbReference type="InterPro" id="IPR029030">
    <property type="entry name" value="Caspase-like_dom_sf"/>
</dbReference>
<proteinExistence type="predicted"/>
<organism evidence="2 3">
    <name type="scientific">Qipengyuania marisflavi</name>
    <dbReference type="NCBI Taxonomy" id="2486356"/>
    <lineage>
        <taxon>Bacteria</taxon>
        <taxon>Pseudomonadati</taxon>
        <taxon>Pseudomonadota</taxon>
        <taxon>Alphaproteobacteria</taxon>
        <taxon>Sphingomonadales</taxon>
        <taxon>Erythrobacteraceae</taxon>
        <taxon>Qipengyuania</taxon>
    </lineage>
</organism>
<reference evidence="2 3" key="1">
    <citation type="submission" date="2019-05" db="EMBL/GenBank/DDBJ databases">
        <title>Erythrobacter marisflavi sp. nov., isolated from isolated from water of an estuary environment.</title>
        <authorList>
            <person name="Yoon J.-H."/>
        </authorList>
    </citation>
    <scope>NUCLEOTIDE SEQUENCE [LARGE SCALE GENOMIC DNA]</scope>
    <source>
        <strain evidence="2 3">KEM-5</strain>
    </source>
</reference>
<dbReference type="OrthoDB" id="7397152at2"/>
<feature type="domain" description="Peptidase C14 caspase" evidence="1">
    <location>
        <begin position="2"/>
        <end position="65"/>
    </location>
</feature>
<name>A0A5S3PYI2_9SPHN</name>